<dbReference type="Gene3D" id="3.30.420.10">
    <property type="entry name" value="Ribonuclease H-like superfamily/Ribonuclease H"/>
    <property type="match status" value="1"/>
</dbReference>
<evidence type="ECO:0000256" key="1">
    <source>
        <dbReference type="SAM" id="MobiDB-lite"/>
    </source>
</evidence>
<comment type="caution">
    <text evidence="3">The sequence shown here is derived from an EMBL/GenBank/DDBJ whole genome shotgun (WGS) entry which is preliminary data.</text>
</comment>
<dbReference type="InterPro" id="IPR040151">
    <property type="entry name" value="Gfd2/YDR514C-like"/>
</dbReference>
<keyword evidence="4" id="KW-1185">Reference proteome</keyword>
<dbReference type="PANTHER" id="PTHR28083:SF1">
    <property type="entry name" value="GOOD FOR FULL DBP5 ACTIVITY PROTEIN 2"/>
    <property type="match status" value="1"/>
</dbReference>
<dbReference type="EMBL" id="ML978125">
    <property type="protein sequence ID" value="KAF2099264.1"/>
    <property type="molecule type" value="Genomic_DNA"/>
</dbReference>
<proteinExistence type="predicted"/>
<organism evidence="3 4">
    <name type="scientific">Rhizodiscina lignyota</name>
    <dbReference type="NCBI Taxonomy" id="1504668"/>
    <lineage>
        <taxon>Eukaryota</taxon>
        <taxon>Fungi</taxon>
        <taxon>Dikarya</taxon>
        <taxon>Ascomycota</taxon>
        <taxon>Pezizomycotina</taxon>
        <taxon>Dothideomycetes</taxon>
        <taxon>Pleosporomycetidae</taxon>
        <taxon>Aulographales</taxon>
        <taxon>Rhizodiscinaceae</taxon>
        <taxon>Rhizodiscina</taxon>
    </lineage>
</organism>
<sequence length="776" mass="87008">MTHDRISANCSSANVAPLCEAPAVVTRLAQVPSQEAPPDPRTGIAALIQLDATLVAVDLEVWDDNRTPHLTHVLEVGCVVLRTKLIRKAPNERVSKLMGESDRHHFIIAENINDKQIHVPRAIYDFQHGRSETLPEAEVAAKLRQILLPDRGPVILVTHGGTNDIGWLRDMDVVLPADMPRLDTQDFGGRISLENLCERLQIPLDFPYNAGNDAYATLGALLVMAGRTDRPSRSINEKVSSMLPLLNATAPPPSGSVANVTSGKGMEKATAPPPPTDLVANVTSGKGKKKAIAGPPDQRSSFQDQYLRASMGTDPYSAELLSLRSKHMFLAHAEETFCLFPDGLINITSVPVFWRKGFDKQNAPRLFPLDTKDVREPRRIRVIGDTTPNWNERPIGRAFAVFEALDKVREGVEILDFENFMGASTYWIQYFPWKSVFPKLSKLGFYQCPRLGFDMFFDEDVVQRVLGLKEEGVEVDYDFHDFACLGQWTAEQSQARVLFGVLAKHTPQITQVPWLLQEDTVFTRHLQSIMEGQAPPLCHAYPRETQSSLTGQHILSWLRDRTTAADSKNAENFKVSDFEFAQTLREIGPLTQKTLLQYEKKIFYCNDKGHKAAMIGFGFSKTRLRSRKNVEDSKLFEDPSEFHSLDDNMVCAGCDRWQSCADALLGNHRGVWVQKAAIVDDALRELADTQRQSESSPEQRVAELIEICTTKDSDLEKFKRLKQGHSPVEKANGARYGLIDALAIPSESKEVWLSSKEFHEGAEMELPSNYRFIERK</sequence>
<name>A0A9P4MB12_9PEZI</name>
<feature type="domain" description="Gfd2/YDR514C-like C-terminal" evidence="2">
    <location>
        <begin position="54"/>
        <end position="224"/>
    </location>
</feature>
<protein>
    <recommendedName>
        <fullName evidence="2">Gfd2/YDR514C-like C-terminal domain-containing protein</fullName>
    </recommendedName>
</protein>
<dbReference type="InterPro" id="IPR012337">
    <property type="entry name" value="RNaseH-like_sf"/>
</dbReference>
<dbReference type="InterPro" id="IPR036397">
    <property type="entry name" value="RNaseH_sf"/>
</dbReference>
<gene>
    <name evidence="3" type="ORF">NA57DRAFT_74767</name>
</gene>
<dbReference type="Pfam" id="PF21762">
    <property type="entry name" value="DEDDh_C"/>
    <property type="match status" value="1"/>
</dbReference>
<dbReference type="Proteomes" id="UP000799772">
    <property type="component" value="Unassembled WGS sequence"/>
</dbReference>
<evidence type="ECO:0000313" key="3">
    <source>
        <dbReference type="EMBL" id="KAF2099264.1"/>
    </source>
</evidence>
<dbReference type="SUPFAM" id="SSF53098">
    <property type="entry name" value="Ribonuclease H-like"/>
    <property type="match status" value="1"/>
</dbReference>
<dbReference type="InterPro" id="IPR048519">
    <property type="entry name" value="Gfd2/YDR514C-like_C"/>
</dbReference>
<dbReference type="OrthoDB" id="5953249at2759"/>
<dbReference type="GO" id="GO:0003676">
    <property type="term" value="F:nucleic acid binding"/>
    <property type="evidence" value="ECO:0007669"/>
    <property type="project" value="InterPro"/>
</dbReference>
<reference evidence="3" key="1">
    <citation type="journal article" date="2020" name="Stud. Mycol.">
        <title>101 Dothideomycetes genomes: a test case for predicting lifestyles and emergence of pathogens.</title>
        <authorList>
            <person name="Haridas S."/>
            <person name="Albert R."/>
            <person name="Binder M."/>
            <person name="Bloem J."/>
            <person name="Labutti K."/>
            <person name="Salamov A."/>
            <person name="Andreopoulos B."/>
            <person name="Baker S."/>
            <person name="Barry K."/>
            <person name="Bills G."/>
            <person name="Bluhm B."/>
            <person name="Cannon C."/>
            <person name="Castanera R."/>
            <person name="Culley D."/>
            <person name="Daum C."/>
            <person name="Ezra D."/>
            <person name="Gonzalez J."/>
            <person name="Henrissat B."/>
            <person name="Kuo A."/>
            <person name="Liang C."/>
            <person name="Lipzen A."/>
            <person name="Lutzoni F."/>
            <person name="Magnuson J."/>
            <person name="Mondo S."/>
            <person name="Nolan M."/>
            <person name="Ohm R."/>
            <person name="Pangilinan J."/>
            <person name="Park H.-J."/>
            <person name="Ramirez L."/>
            <person name="Alfaro M."/>
            <person name="Sun H."/>
            <person name="Tritt A."/>
            <person name="Yoshinaga Y."/>
            <person name="Zwiers L.-H."/>
            <person name="Turgeon B."/>
            <person name="Goodwin S."/>
            <person name="Spatafora J."/>
            <person name="Crous P."/>
            <person name="Grigoriev I."/>
        </authorList>
    </citation>
    <scope>NUCLEOTIDE SEQUENCE</scope>
    <source>
        <strain evidence="3">CBS 133067</strain>
    </source>
</reference>
<dbReference type="PANTHER" id="PTHR28083">
    <property type="entry name" value="GOOD FOR FULL DBP5 ACTIVITY PROTEIN 2"/>
    <property type="match status" value="1"/>
</dbReference>
<dbReference type="AlphaFoldDB" id="A0A9P4MB12"/>
<accession>A0A9P4MB12</accession>
<evidence type="ECO:0000259" key="2">
    <source>
        <dbReference type="Pfam" id="PF21762"/>
    </source>
</evidence>
<feature type="region of interest" description="Disordered" evidence="1">
    <location>
        <begin position="246"/>
        <end position="277"/>
    </location>
</feature>
<dbReference type="GO" id="GO:0005634">
    <property type="term" value="C:nucleus"/>
    <property type="evidence" value="ECO:0007669"/>
    <property type="project" value="TreeGrafter"/>
</dbReference>
<evidence type="ECO:0000313" key="4">
    <source>
        <dbReference type="Proteomes" id="UP000799772"/>
    </source>
</evidence>